<gene>
    <name evidence="2" type="ORF">AVDCRST_MAG41-2441</name>
</gene>
<feature type="compositionally biased region" description="Low complexity" evidence="1">
    <location>
        <begin position="56"/>
        <end position="68"/>
    </location>
</feature>
<organism evidence="2">
    <name type="scientific">uncultured Mycobacteriales bacterium</name>
    <dbReference type="NCBI Taxonomy" id="581187"/>
    <lineage>
        <taxon>Bacteria</taxon>
        <taxon>Bacillati</taxon>
        <taxon>Actinomycetota</taxon>
        <taxon>Actinomycetes</taxon>
        <taxon>Mycobacteriales</taxon>
        <taxon>environmental samples</taxon>
    </lineage>
</organism>
<dbReference type="AlphaFoldDB" id="A0A6J4IYB8"/>
<evidence type="ECO:0000256" key="1">
    <source>
        <dbReference type="SAM" id="MobiDB-lite"/>
    </source>
</evidence>
<dbReference type="EMBL" id="CADCTP010000226">
    <property type="protein sequence ID" value="CAA9262274.1"/>
    <property type="molecule type" value="Genomic_DNA"/>
</dbReference>
<evidence type="ECO:0000313" key="2">
    <source>
        <dbReference type="EMBL" id="CAA9262274.1"/>
    </source>
</evidence>
<protein>
    <submittedName>
        <fullName evidence="2">Uncharacterized protein</fullName>
    </submittedName>
</protein>
<accession>A0A6J4IYB8</accession>
<reference evidence="2" key="1">
    <citation type="submission" date="2020-02" db="EMBL/GenBank/DDBJ databases">
        <authorList>
            <person name="Meier V. D."/>
        </authorList>
    </citation>
    <scope>NUCLEOTIDE SEQUENCE</scope>
    <source>
        <strain evidence="2">AVDCRST_MAG41</strain>
    </source>
</reference>
<proteinExistence type="predicted"/>
<name>A0A6J4IYB8_9ACTN</name>
<feature type="region of interest" description="Disordered" evidence="1">
    <location>
        <begin position="1"/>
        <end position="68"/>
    </location>
</feature>
<feature type="compositionally biased region" description="Basic and acidic residues" evidence="1">
    <location>
        <begin position="1"/>
        <end position="19"/>
    </location>
</feature>
<sequence length="68" mass="6781">MSEQRIDTGDAGTDAERGDGAAPTGEVSAAPSGERRAEDPGSVATEFGDRADTAPDDGPAADIAHPTI</sequence>